<evidence type="ECO:0000313" key="1">
    <source>
        <dbReference type="EMBL" id="CAG8694644.1"/>
    </source>
</evidence>
<feature type="non-terminal residue" evidence="1">
    <location>
        <position position="62"/>
    </location>
</feature>
<reference evidence="1" key="1">
    <citation type="submission" date="2021-06" db="EMBL/GenBank/DDBJ databases">
        <authorList>
            <person name="Kallberg Y."/>
            <person name="Tangrot J."/>
            <person name="Rosling A."/>
        </authorList>
    </citation>
    <scope>NUCLEOTIDE SEQUENCE</scope>
    <source>
        <strain evidence="1">IL203A</strain>
    </source>
</reference>
<gene>
    <name evidence="1" type="ORF">DHETER_LOCUS11436</name>
</gene>
<evidence type="ECO:0000313" key="2">
    <source>
        <dbReference type="Proteomes" id="UP000789702"/>
    </source>
</evidence>
<comment type="caution">
    <text evidence="1">The sequence shown here is derived from an EMBL/GenBank/DDBJ whole genome shotgun (WGS) entry which is preliminary data.</text>
</comment>
<name>A0ACA9P6G8_9GLOM</name>
<feature type="non-terminal residue" evidence="1">
    <location>
        <position position="1"/>
    </location>
</feature>
<protein>
    <submittedName>
        <fullName evidence="1">1992_t:CDS:1</fullName>
    </submittedName>
</protein>
<keyword evidence="2" id="KW-1185">Reference proteome</keyword>
<sequence>KSTDSALEEDVVSDSKVKKTGGRKLRTETVYVSDSISSTESSKDVLDLYKRSSSKIEKIRAS</sequence>
<dbReference type="Proteomes" id="UP000789702">
    <property type="component" value="Unassembled WGS sequence"/>
</dbReference>
<dbReference type="EMBL" id="CAJVPU010025020">
    <property type="protein sequence ID" value="CAG8694644.1"/>
    <property type="molecule type" value="Genomic_DNA"/>
</dbReference>
<proteinExistence type="predicted"/>
<accession>A0ACA9P6G8</accession>
<organism evidence="1 2">
    <name type="scientific">Dentiscutata heterogama</name>
    <dbReference type="NCBI Taxonomy" id="1316150"/>
    <lineage>
        <taxon>Eukaryota</taxon>
        <taxon>Fungi</taxon>
        <taxon>Fungi incertae sedis</taxon>
        <taxon>Mucoromycota</taxon>
        <taxon>Glomeromycotina</taxon>
        <taxon>Glomeromycetes</taxon>
        <taxon>Diversisporales</taxon>
        <taxon>Gigasporaceae</taxon>
        <taxon>Dentiscutata</taxon>
    </lineage>
</organism>